<evidence type="ECO:0000256" key="8">
    <source>
        <dbReference type="ARBA" id="ARBA00022679"/>
    </source>
</evidence>
<comment type="catalytic activity">
    <reaction evidence="11 12">
        <text>uridine(1498) in 16S rRNA + S-adenosyl-L-methionine = N(3)-methyluridine(1498) in 16S rRNA + S-adenosyl-L-homocysteine + H(+)</text>
        <dbReference type="Rhea" id="RHEA:42920"/>
        <dbReference type="Rhea" id="RHEA-COMP:10283"/>
        <dbReference type="Rhea" id="RHEA-COMP:10284"/>
        <dbReference type="ChEBI" id="CHEBI:15378"/>
        <dbReference type="ChEBI" id="CHEBI:57856"/>
        <dbReference type="ChEBI" id="CHEBI:59789"/>
        <dbReference type="ChEBI" id="CHEBI:65315"/>
        <dbReference type="ChEBI" id="CHEBI:74502"/>
        <dbReference type="EC" id="2.1.1.193"/>
    </reaction>
</comment>
<evidence type="ECO:0000313" key="15">
    <source>
        <dbReference type="EMBL" id="MFC4264190.1"/>
    </source>
</evidence>
<dbReference type="Pfam" id="PF04452">
    <property type="entry name" value="Methyltrans_RNA"/>
    <property type="match status" value="1"/>
</dbReference>
<name>A0ABV8QX03_9MICC</name>
<evidence type="ECO:0000256" key="6">
    <source>
        <dbReference type="ARBA" id="ARBA00022552"/>
    </source>
</evidence>
<dbReference type="InterPro" id="IPR015947">
    <property type="entry name" value="PUA-like_sf"/>
</dbReference>
<feature type="domain" description="Ribosomal RNA small subunit methyltransferase E methyltransferase" evidence="13">
    <location>
        <begin position="81"/>
        <end position="254"/>
    </location>
</feature>
<dbReference type="GO" id="GO:0008168">
    <property type="term" value="F:methyltransferase activity"/>
    <property type="evidence" value="ECO:0007669"/>
    <property type="project" value="UniProtKB-KW"/>
</dbReference>
<gene>
    <name evidence="15" type="ORF">ACFOW9_01065</name>
</gene>
<protein>
    <recommendedName>
        <fullName evidence="4 12">Ribosomal RNA small subunit methyltransferase E</fullName>
        <ecNumber evidence="3 12">2.1.1.193</ecNumber>
    </recommendedName>
</protein>
<dbReference type="SUPFAM" id="SSF75217">
    <property type="entry name" value="alpha/beta knot"/>
    <property type="match status" value="1"/>
</dbReference>
<evidence type="ECO:0000256" key="5">
    <source>
        <dbReference type="ARBA" id="ARBA00022490"/>
    </source>
</evidence>
<proteinExistence type="inferred from homology"/>
<keyword evidence="8 12" id="KW-0808">Transferase</keyword>
<dbReference type="InterPro" id="IPR006700">
    <property type="entry name" value="RsmE"/>
</dbReference>
<dbReference type="NCBIfam" id="NF008693">
    <property type="entry name" value="PRK11713.2-3"/>
    <property type="match status" value="1"/>
</dbReference>
<sequence length="261" mass="28008">MSNPVFYADPVQLAELSVGDHHTLDGAEGRHAVTVKRLSAGEPVDLCDGAGRRLVCVVAAAAAGVLDVEVKEIRFDQLEDYELVLVQALAKGDRDELAVETVTELGVNGVVPWQAERSIVRWKSEKALKGVTKWRTVVAVAAKQARRSRIPWVGELVGTAALCDLIRDCSLALILHEDATESLPDVLRSWQAEQNRHEVTSAPVPRRIVLIVGPEGGMSPAEVSAFRLAGARTALLGPHVLRSSTAGPAAVVLLSAELGRW</sequence>
<dbReference type="InterPro" id="IPR029026">
    <property type="entry name" value="tRNA_m1G_MTases_N"/>
</dbReference>
<evidence type="ECO:0000256" key="12">
    <source>
        <dbReference type="PIRNR" id="PIRNR015601"/>
    </source>
</evidence>
<dbReference type="InterPro" id="IPR029028">
    <property type="entry name" value="Alpha/beta_knot_MTases"/>
</dbReference>
<keyword evidence="9 12" id="KW-0949">S-adenosyl-L-methionine</keyword>
<dbReference type="Gene3D" id="2.40.240.20">
    <property type="entry name" value="Hypothetical PUA domain-like, domain 1"/>
    <property type="match status" value="1"/>
</dbReference>
<evidence type="ECO:0000256" key="9">
    <source>
        <dbReference type="ARBA" id="ARBA00022691"/>
    </source>
</evidence>
<dbReference type="Proteomes" id="UP001595773">
    <property type="component" value="Unassembled WGS sequence"/>
</dbReference>
<feature type="domain" description="Ribosomal RNA small subunit methyltransferase E PUA-like" evidence="14">
    <location>
        <begin position="24"/>
        <end position="61"/>
    </location>
</feature>
<evidence type="ECO:0000256" key="3">
    <source>
        <dbReference type="ARBA" id="ARBA00012328"/>
    </source>
</evidence>
<dbReference type="Gene3D" id="3.40.1280.10">
    <property type="match status" value="1"/>
</dbReference>
<evidence type="ECO:0000256" key="1">
    <source>
        <dbReference type="ARBA" id="ARBA00004496"/>
    </source>
</evidence>
<keyword evidence="6 12" id="KW-0698">rRNA processing</keyword>
<organism evidence="15 16">
    <name type="scientific">Arthrobacter cryoconiti</name>
    <dbReference type="NCBI Taxonomy" id="748907"/>
    <lineage>
        <taxon>Bacteria</taxon>
        <taxon>Bacillati</taxon>
        <taxon>Actinomycetota</taxon>
        <taxon>Actinomycetes</taxon>
        <taxon>Micrococcales</taxon>
        <taxon>Micrococcaceae</taxon>
        <taxon>Arthrobacter</taxon>
    </lineage>
</organism>
<dbReference type="PANTHER" id="PTHR30027:SF3">
    <property type="entry name" value="16S RRNA (URACIL(1498)-N(3))-METHYLTRANSFERASE"/>
    <property type="match status" value="1"/>
</dbReference>
<keyword evidence="5 12" id="KW-0963">Cytoplasm</keyword>
<evidence type="ECO:0000256" key="2">
    <source>
        <dbReference type="ARBA" id="ARBA00005528"/>
    </source>
</evidence>
<comment type="subcellular location">
    <subcellularLocation>
        <location evidence="1 12">Cytoplasm</location>
    </subcellularLocation>
</comment>
<dbReference type="PIRSF" id="PIRSF015601">
    <property type="entry name" value="MTase_slr0722"/>
    <property type="match status" value="1"/>
</dbReference>
<dbReference type="PANTHER" id="PTHR30027">
    <property type="entry name" value="RIBOSOMAL RNA SMALL SUBUNIT METHYLTRANSFERASE E"/>
    <property type="match status" value="1"/>
</dbReference>
<keyword evidence="7 12" id="KW-0489">Methyltransferase</keyword>
<keyword evidence="16" id="KW-1185">Reference proteome</keyword>
<reference evidence="16" key="1">
    <citation type="journal article" date="2019" name="Int. J. Syst. Evol. Microbiol.">
        <title>The Global Catalogue of Microorganisms (GCM) 10K type strain sequencing project: providing services to taxonomists for standard genome sequencing and annotation.</title>
        <authorList>
            <consortium name="The Broad Institute Genomics Platform"/>
            <consortium name="The Broad Institute Genome Sequencing Center for Infectious Disease"/>
            <person name="Wu L."/>
            <person name="Ma J."/>
        </authorList>
    </citation>
    <scope>NUCLEOTIDE SEQUENCE [LARGE SCALE GENOMIC DNA]</scope>
    <source>
        <strain evidence="16">CGMCC 1.10698</strain>
    </source>
</reference>
<evidence type="ECO:0000259" key="14">
    <source>
        <dbReference type="Pfam" id="PF20260"/>
    </source>
</evidence>
<dbReference type="InterPro" id="IPR046886">
    <property type="entry name" value="RsmE_MTase_dom"/>
</dbReference>
<comment type="function">
    <text evidence="10 12">Specifically methylates the N3 position of the uracil ring of uridine 1498 (m3U1498) in 16S rRNA. Acts on the fully assembled 30S ribosomal subunit.</text>
</comment>
<evidence type="ECO:0000259" key="13">
    <source>
        <dbReference type="Pfam" id="PF04452"/>
    </source>
</evidence>
<comment type="caution">
    <text evidence="15">The sequence shown here is derived from an EMBL/GenBank/DDBJ whole genome shotgun (WGS) entry which is preliminary data.</text>
</comment>
<evidence type="ECO:0000313" key="16">
    <source>
        <dbReference type="Proteomes" id="UP001595773"/>
    </source>
</evidence>
<evidence type="ECO:0000256" key="10">
    <source>
        <dbReference type="ARBA" id="ARBA00025699"/>
    </source>
</evidence>
<dbReference type="Pfam" id="PF20260">
    <property type="entry name" value="PUA_4"/>
    <property type="match status" value="1"/>
</dbReference>
<dbReference type="SUPFAM" id="SSF88697">
    <property type="entry name" value="PUA domain-like"/>
    <property type="match status" value="1"/>
</dbReference>
<evidence type="ECO:0000256" key="11">
    <source>
        <dbReference type="ARBA" id="ARBA00047944"/>
    </source>
</evidence>
<accession>A0ABV8QX03</accession>
<dbReference type="RefSeq" id="WP_230068407.1">
    <property type="nucleotide sequence ID" value="NZ_BAABLL010000002.1"/>
</dbReference>
<dbReference type="InterPro" id="IPR046887">
    <property type="entry name" value="RsmE_PUA-like"/>
</dbReference>
<evidence type="ECO:0000256" key="7">
    <source>
        <dbReference type="ARBA" id="ARBA00022603"/>
    </source>
</evidence>
<dbReference type="EMBL" id="JBHSCQ010000003">
    <property type="protein sequence ID" value="MFC4264190.1"/>
    <property type="molecule type" value="Genomic_DNA"/>
</dbReference>
<dbReference type="EC" id="2.1.1.193" evidence="3 12"/>
<dbReference type="GO" id="GO:0032259">
    <property type="term" value="P:methylation"/>
    <property type="evidence" value="ECO:0007669"/>
    <property type="project" value="UniProtKB-KW"/>
</dbReference>
<dbReference type="NCBIfam" id="TIGR00046">
    <property type="entry name" value="RsmE family RNA methyltransferase"/>
    <property type="match status" value="1"/>
</dbReference>
<comment type="similarity">
    <text evidence="2 12">Belongs to the RNA methyltransferase RsmE family.</text>
</comment>
<dbReference type="CDD" id="cd18084">
    <property type="entry name" value="RsmE-like"/>
    <property type="match status" value="1"/>
</dbReference>
<evidence type="ECO:0000256" key="4">
    <source>
        <dbReference type="ARBA" id="ARBA00013673"/>
    </source>
</evidence>